<dbReference type="GO" id="GO:0005886">
    <property type="term" value="C:plasma membrane"/>
    <property type="evidence" value="ECO:0007669"/>
    <property type="project" value="UniProtKB-SubCell"/>
</dbReference>
<name>Q2SF40_HAHCH</name>
<dbReference type="Pfam" id="PF09678">
    <property type="entry name" value="Caa3_CtaG"/>
    <property type="match status" value="1"/>
</dbReference>
<accession>Q2SF40</accession>
<proteinExistence type="predicted"/>
<keyword evidence="5 6" id="KW-0472">Membrane</keyword>
<dbReference type="AlphaFoldDB" id="Q2SF40"/>
<feature type="transmembrane region" description="Helical" evidence="6">
    <location>
        <begin position="197"/>
        <end position="218"/>
    </location>
</feature>
<dbReference type="STRING" id="349521.HCH_04018"/>
<dbReference type="Proteomes" id="UP000000238">
    <property type="component" value="Chromosome"/>
</dbReference>
<feature type="transmembrane region" description="Helical" evidence="6">
    <location>
        <begin position="17"/>
        <end position="35"/>
    </location>
</feature>
<organism evidence="7 8">
    <name type="scientific">Hahella chejuensis (strain KCTC 2396)</name>
    <dbReference type="NCBI Taxonomy" id="349521"/>
    <lineage>
        <taxon>Bacteria</taxon>
        <taxon>Pseudomonadati</taxon>
        <taxon>Pseudomonadota</taxon>
        <taxon>Gammaproteobacteria</taxon>
        <taxon>Oceanospirillales</taxon>
        <taxon>Hahellaceae</taxon>
        <taxon>Hahella</taxon>
    </lineage>
</organism>
<reference evidence="7 8" key="1">
    <citation type="journal article" date="2005" name="Nucleic Acids Res.">
        <title>Genomic blueprint of Hahella chejuensis, a marine microbe producing an algicidal agent.</title>
        <authorList>
            <person name="Jeong H."/>
            <person name="Yim J.H."/>
            <person name="Lee C."/>
            <person name="Choi S.-H."/>
            <person name="Park Y.K."/>
            <person name="Yoon S.H."/>
            <person name="Hur C.-G."/>
            <person name="Kang H.-Y."/>
            <person name="Kim D."/>
            <person name="Lee H.H."/>
            <person name="Park K.H."/>
            <person name="Park S.-H."/>
            <person name="Park H.-S."/>
            <person name="Lee H.K."/>
            <person name="Oh T.K."/>
            <person name="Kim J.F."/>
        </authorList>
    </citation>
    <scope>NUCLEOTIDE SEQUENCE [LARGE SCALE GENOMIC DNA]</scope>
    <source>
        <strain evidence="7 8">KCTC 2396</strain>
    </source>
</reference>
<keyword evidence="3 6" id="KW-0812">Transmembrane</keyword>
<evidence type="ECO:0000256" key="4">
    <source>
        <dbReference type="ARBA" id="ARBA00022989"/>
    </source>
</evidence>
<protein>
    <submittedName>
        <fullName evidence="7">Predicted membrane protein</fullName>
    </submittedName>
</protein>
<dbReference type="HOGENOM" id="CLU_054944_0_0_6"/>
<evidence type="ECO:0000256" key="3">
    <source>
        <dbReference type="ARBA" id="ARBA00022692"/>
    </source>
</evidence>
<evidence type="ECO:0000256" key="6">
    <source>
        <dbReference type="SAM" id="Phobius"/>
    </source>
</evidence>
<keyword evidence="8" id="KW-1185">Reference proteome</keyword>
<feature type="transmembrane region" description="Helical" evidence="6">
    <location>
        <begin position="250"/>
        <end position="268"/>
    </location>
</feature>
<comment type="subcellular location">
    <subcellularLocation>
        <location evidence="1">Cell membrane</location>
        <topology evidence="1">Multi-pass membrane protein</topology>
    </subcellularLocation>
</comment>
<keyword evidence="4 6" id="KW-1133">Transmembrane helix</keyword>
<dbReference type="EMBL" id="CP000155">
    <property type="protein sequence ID" value="ABC30734.1"/>
    <property type="molecule type" value="Genomic_DNA"/>
</dbReference>
<dbReference type="OrthoDB" id="9808789at2"/>
<feature type="transmembrane region" description="Helical" evidence="6">
    <location>
        <begin position="85"/>
        <end position="108"/>
    </location>
</feature>
<keyword evidence="2" id="KW-1003">Cell membrane</keyword>
<gene>
    <name evidence="7" type="ordered locus">HCH_04018</name>
</gene>
<evidence type="ECO:0000313" key="7">
    <source>
        <dbReference type="EMBL" id="ABC30734.1"/>
    </source>
</evidence>
<evidence type="ECO:0000313" key="8">
    <source>
        <dbReference type="Proteomes" id="UP000000238"/>
    </source>
</evidence>
<dbReference type="eggNOG" id="COG3336">
    <property type="taxonomic scope" value="Bacteria"/>
</dbReference>
<dbReference type="KEGG" id="hch:HCH_04018"/>
<evidence type="ECO:0000256" key="2">
    <source>
        <dbReference type="ARBA" id="ARBA00022475"/>
    </source>
</evidence>
<sequence length="286" mass="32171">MPESAPTWITVLAPWEFYPSVALMSLLAITLYLCGLRRLRESGRPIGFARSLSFFVGVAITYAVLHTKFDYYAQYLFFAHRLQHLVLHHLGPFFIALAAPWSVLAAGLPQRLRDINYRALPGAGLIVWSYRVLQFPPLAAFLFVGIIFFWLTPSIHFYAMLDLKLYHLMNWSMFLDGLLFWWLILNPSPQQGPSFGWRIIILLAIMVPQILLGAYITLSESTLYDIYAICGRAFPIAPEADQMVGGVVTWIPPAMMSAIAILVMLSYIRRQDLVGARPSGALSSAA</sequence>
<dbReference type="RefSeq" id="WP_011397801.1">
    <property type="nucleotide sequence ID" value="NC_007645.1"/>
</dbReference>
<feature type="transmembrane region" description="Helical" evidence="6">
    <location>
        <begin position="165"/>
        <end position="185"/>
    </location>
</feature>
<evidence type="ECO:0000256" key="1">
    <source>
        <dbReference type="ARBA" id="ARBA00004651"/>
    </source>
</evidence>
<feature type="transmembrane region" description="Helical" evidence="6">
    <location>
        <begin position="138"/>
        <end position="159"/>
    </location>
</feature>
<dbReference type="InterPro" id="IPR019108">
    <property type="entry name" value="Caa3_assmbl_CtaG-rel"/>
</dbReference>
<feature type="transmembrane region" description="Helical" evidence="6">
    <location>
        <begin position="47"/>
        <end position="65"/>
    </location>
</feature>
<evidence type="ECO:0000256" key="5">
    <source>
        <dbReference type="ARBA" id="ARBA00023136"/>
    </source>
</evidence>